<evidence type="ECO:0000256" key="2">
    <source>
        <dbReference type="ARBA" id="ARBA00022679"/>
    </source>
</evidence>
<dbReference type="InterPro" id="IPR019257">
    <property type="entry name" value="MeTrfase_dom"/>
</dbReference>
<dbReference type="GO" id="GO:0008168">
    <property type="term" value="F:methyltransferase activity"/>
    <property type="evidence" value="ECO:0007669"/>
    <property type="project" value="UniProtKB-KW"/>
</dbReference>
<evidence type="ECO:0000313" key="4">
    <source>
        <dbReference type="EMBL" id="PPQ76317.1"/>
    </source>
</evidence>
<dbReference type="InterPro" id="IPR029063">
    <property type="entry name" value="SAM-dependent_MTases_sf"/>
</dbReference>
<name>A0A409WCS0_PSICY</name>
<reference evidence="4 5" key="1">
    <citation type="journal article" date="2018" name="Evol. Lett.">
        <title>Horizontal gene cluster transfer increased hallucinogenic mushroom diversity.</title>
        <authorList>
            <person name="Reynolds H.T."/>
            <person name="Vijayakumar V."/>
            <person name="Gluck-Thaler E."/>
            <person name="Korotkin H.B."/>
            <person name="Matheny P.B."/>
            <person name="Slot J.C."/>
        </authorList>
    </citation>
    <scope>NUCLEOTIDE SEQUENCE [LARGE SCALE GENOMIC DNA]</scope>
    <source>
        <strain evidence="4 5">2631</strain>
    </source>
</reference>
<dbReference type="InParanoid" id="A0A409WCS0"/>
<organism evidence="4 5">
    <name type="scientific">Psilocybe cyanescens</name>
    <dbReference type="NCBI Taxonomy" id="93625"/>
    <lineage>
        <taxon>Eukaryota</taxon>
        <taxon>Fungi</taxon>
        <taxon>Dikarya</taxon>
        <taxon>Basidiomycota</taxon>
        <taxon>Agaricomycotina</taxon>
        <taxon>Agaricomycetes</taxon>
        <taxon>Agaricomycetidae</taxon>
        <taxon>Agaricales</taxon>
        <taxon>Agaricineae</taxon>
        <taxon>Strophariaceae</taxon>
        <taxon>Psilocybe</taxon>
    </lineage>
</organism>
<keyword evidence="1" id="KW-0489">Methyltransferase</keyword>
<proteinExistence type="predicted"/>
<protein>
    <recommendedName>
        <fullName evidence="3">Histidine-specific methyltransferase SAM-dependent domain-containing protein</fullName>
    </recommendedName>
</protein>
<keyword evidence="5" id="KW-1185">Reference proteome</keyword>
<dbReference type="PANTHER" id="PTHR43397">
    <property type="entry name" value="ERGOTHIONEINE BIOSYNTHESIS PROTEIN 1"/>
    <property type="match status" value="1"/>
</dbReference>
<dbReference type="OrthoDB" id="659at2759"/>
<dbReference type="Gene3D" id="3.40.50.150">
    <property type="entry name" value="Vaccinia Virus protein VP39"/>
    <property type="match status" value="1"/>
</dbReference>
<sequence length="149" mass="16551">MLLIQVLDIRESKDSLGSIPHLQTAILEGLLKPPGNRTLPSETLYDEVGLKMYNGRMKAWAEWYYPVKAERQILELYGSEITKLFNTSANGNTVLIELSAGSLDKTLQILLSAADQISGVAGTIKYYALDLERSELEHTIGRLQDIIGD</sequence>
<dbReference type="GO" id="GO:0032259">
    <property type="term" value="P:methylation"/>
    <property type="evidence" value="ECO:0007669"/>
    <property type="project" value="UniProtKB-KW"/>
</dbReference>
<comment type="caution">
    <text evidence="4">The sequence shown here is derived from an EMBL/GenBank/DDBJ whole genome shotgun (WGS) entry which is preliminary data.</text>
</comment>
<dbReference type="InterPro" id="IPR051128">
    <property type="entry name" value="EgtD_Methyltrsf_superfamily"/>
</dbReference>
<evidence type="ECO:0000256" key="1">
    <source>
        <dbReference type="ARBA" id="ARBA00022603"/>
    </source>
</evidence>
<dbReference type="Proteomes" id="UP000283269">
    <property type="component" value="Unassembled WGS sequence"/>
</dbReference>
<feature type="domain" description="Histidine-specific methyltransferase SAM-dependent" evidence="3">
    <location>
        <begin position="23"/>
        <end position="145"/>
    </location>
</feature>
<evidence type="ECO:0000259" key="3">
    <source>
        <dbReference type="Pfam" id="PF10017"/>
    </source>
</evidence>
<keyword evidence="2" id="KW-0808">Transferase</keyword>
<gene>
    <name evidence="4" type="ORF">CVT25_007949</name>
</gene>
<dbReference type="AlphaFoldDB" id="A0A409WCS0"/>
<dbReference type="PANTHER" id="PTHR43397:SF1">
    <property type="entry name" value="ERGOTHIONEINE BIOSYNTHESIS PROTEIN 1"/>
    <property type="match status" value="1"/>
</dbReference>
<accession>A0A409WCS0</accession>
<dbReference type="Pfam" id="PF10017">
    <property type="entry name" value="Methyltransf_33"/>
    <property type="match status" value="1"/>
</dbReference>
<dbReference type="EMBL" id="NHYD01003524">
    <property type="protein sequence ID" value="PPQ76317.1"/>
    <property type="molecule type" value="Genomic_DNA"/>
</dbReference>
<evidence type="ECO:0000313" key="5">
    <source>
        <dbReference type="Proteomes" id="UP000283269"/>
    </source>
</evidence>